<proteinExistence type="inferred from homology"/>
<dbReference type="Pfam" id="PF07690">
    <property type="entry name" value="MFS_1"/>
    <property type="match status" value="1"/>
</dbReference>
<comment type="similarity">
    <text evidence="2">Belongs to the major facilitator superfamily.</text>
</comment>
<dbReference type="VEuPathDB" id="FungiDB:B1J91_D01056g"/>
<dbReference type="GO" id="GO:0000329">
    <property type="term" value="C:fungal-type vacuole membrane"/>
    <property type="evidence" value="ECO:0007669"/>
    <property type="project" value="EnsemblFungi"/>
</dbReference>
<feature type="transmembrane region" description="Helical" evidence="9">
    <location>
        <begin position="30"/>
        <end position="52"/>
    </location>
</feature>
<organism evidence="10 11">
    <name type="scientific">Candida glabrata</name>
    <name type="common">Yeast</name>
    <name type="synonym">Torulopsis glabrata</name>
    <dbReference type="NCBI Taxonomy" id="5478"/>
    <lineage>
        <taxon>Eukaryota</taxon>
        <taxon>Fungi</taxon>
        <taxon>Dikarya</taxon>
        <taxon>Ascomycota</taxon>
        <taxon>Saccharomycotina</taxon>
        <taxon>Saccharomycetes</taxon>
        <taxon>Saccharomycetales</taxon>
        <taxon>Saccharomycetaceae</taxon>
        <taxon>Nakaseomyces</taxon>
    </lineage>
</organism>
<keyword evidence="4" id="KW-0926">Vacuole</keyword>
<evidence type="ECO:0000313" key="10">
    <source>
        <dbReference type="EMBL" id="KTB01737.1"/>
    </source>
</evidence>
<feature type="transmembrane region" description="Helical" evidence="9">
    <location>
        <begin position="420"/>
        <end position="441"/>
    </location>
</feature>
<evidence type="ECO:0000256" key="4">
    <source>
        <dbReference type="ARBA" id="ARBA00022554"/>
    </source>
</evidence>
<keyword evidence="3" id="KW-0813">Transport</keyword>
<dbReference type="InterPro" id="IPR011701">
    <property type="entry name" value="MFS"/>
</dbReference>
<dbReference type="VEuPathDB" id="FungiDB:CAGL0D01056g"/>
<evidence type="ECO:0000256" key="9">
    <source>
        <dbReference type="SAM" id="Phobius"/>
    </source>
</evidence>
<dbReference type="AlphaFoldDB" id="A0A0W0DC49"/>
<evidence type="ECO:0000256" key="1">
    <source>
        <dbReference type="ARBA" id="ARBA00004128"/>
    </source>
</evidence>
<evidence type="ECO:0000256" key="5">
    <source>
        <dbReference type="ARBA" id="ARBA00022692"/>
    </source>
</evidence>
<keyword evidence="7 9" id="KW-0472">Membrane</keyword>
<feature type="transmembrane region" description="Helical" evidence="9">
    <location>
        <begin position="163"/>
        <end position="185"/>
    </location>
</feature>
<keyword evidence="5 9" id="KW-0812">Transmembrane</keyword>
<dbReference type="CDD" id="cd17354">
    <property type="entry name" value="MFS_Mch1p_like"/>
    <property type="match status" value="1"/>
</dbReference>
<feature type="transmembrane region" description="Helical" evidence="9">
    <location>
        <begin position="64"/>
        <end position="87"/>
    </location>
</feature>
<evidence type="ECO:0000313" key="11">
    <source>
        <dbReference type="Proteomes" id="UP000054886"/>
    </source>
</evidence>
<feature type="transmembrane region" description="Helical" evidence="9">
    <location>
        <begin position="388"/>
        <end position="413"/>
    </location>
</feature>
<evidence type="ECO:0000256" key="2">
    <source>
        <dbReference type="ARBA" id="ARBA00008335"/>
    </source>
</evidence>
<dbReference type="Proteomes" id="UP000054886">
    <property type="component" value="Unassembled WGS sequence"/>
</dbReference>
<feature type="transmembrane region" description="Helical" evidence="9">
    <location>
        <begin position="351"/>
        <end position="368"/>
    </location>
</feature>
<evidence type="ECO:0000256" key="8">
    <source>
        <dbReference type="ARBA" id="ARBA00039330"/>
    </source>
</evidence>
<sequence>MALSSIEHYLSYHLRVLLPQVLSSKSSHNIAYIFALFAAITSGFVSLISLYAQPWQEHLSYSSWQINMIVTVINMGMYLTPPILGIIADIHGPITLSLSSVLGFIPSYAYLAYTFHRDHSFTNESDGSFTPTLVCFFIIGVATSGLYFSALITCAKLFPGTKLLSISIPTTCYGLSSLIGSQFLRVKYFHPVDYPYLDLGRVFKAFAWIYTVIGVMIWIATSKVAQIQHEADIMEEQDRMAEPSDNDVENHYDDNEQSRLLHATHAQQMTLMKVFRDPVLYIFGATIFCALGPLEMFIANMGSLTNVLAGGHEPAMSSALLSIYALTSTLTRLGTGLTVDYFNKRQLSVKWILLLFLVVGLVTQGKIYMLSMSSLDHSHMVTINRKLFYIGIMQGIAYGGLFTIYPTITLMVWGEKMFGTAYGTLMIAPALGSALSCLIYADVYDSECANSTTRSCIAPVYETTALEFCAAILLTVVVTVLWRKRRTHI</sequence>
<gene>
    <name evidence="10" type="ORF">AO440_000651</name>
</gene>
<feature type="transmembrane region" description="Helical" evidence="9">
    <location>
        <begin position="461"/>
        <end position="482"/>
    </location>
</feature>
<dbReference type="InterPro" id="IPR036259">
    <property type="entry name" value="MFS_trans_sf"/>
</dbReference>
<evidence type="ECO:0000256" key="6">
    <source>
        <dbReference type="ARBA" id="ARBA00022989"/>
    </source>
</evidence>
<feature type="transmembrane region" description="Helical" evidence="9">
    <location>
        <begin position="319"/>
        <end position="339"/>
    </location>
</feature>
<name>A0A0W0DC49_CANGB</name>
<dbReference type="VEuPathDB" id="FungiDB:GVI51_D00935"/>
<dbReference type="VEuPathDB" id="FungiDB:GWK60_D01155"/>
<reference evidence="10 11" key="1">
    <citation type="submission" date="2015-10" db="EMBL/GenBank/DDBJ databases">
        <title>Draft genomes sequences of Candida glabrata isolates 1A, 1B, 2A, 2B, 3A and 3B.</title>
        <authorList>
            <person name="Haavelsrud O.E."/>
            <person name="Gaustad P."/>
        </authorList>
    </citation>
    <scope>NUCLEOTIDE SEQUENCE [LARGE SCALE GENOMIC DNA]</scope>
    <source>
        <strain evidence="10">910700640</strain>
    </source>
</reference>
<comment type="subcellular location">
    <subcellularLocation>
        <location evidence="1">Vacuole membrane</location>
        <topology evidence="1">Multi-pass membrane protein</topology>
    </subcellularLocation>
</comment>
<feature type="transmembrane region" description="Helical" evidence="9">
    <location>
        <begin position="94"/>
        <end position="116"/>
    </location>
</feature>
<evidence type="ECO:0000256" key="7">
    <source>
        <dbReference type="ARBA" id="ARBA00023136"/>
    </source>
</evidence>
<dbReference type="GO" id="GO:0022857">
    <property type="term" value="F:transmembrane transporter activity"/>
    <property type="evidence" value="ECO:0007669"/>
    <property type="project" value="InterPro"/>
</dbReference>
<dbReference type="PANTHER" id="PTHR21576:SF45">
    <property type="entry name" value="TRANSPORTER MCH1-RELATED"/>
    <property type="match status" value="1"/>
</dbReference>
<dbReference type="OMA" id="PTMWWLA"/>
<accession>A0A0W0DC49</accession>
<feature type="transmembrane region" description="Helical" evidence="9">
    <location>
        <begin position="128"/>
        <end position="151"/>
    </location>
</feature>
<keyword evidence="6 9" id="KW-1133">Transmembrane helix</keyword>
<evidence type="ECO:0000256" key="3">
    <source>
        <dbReference type="ARBA" id="ARBA00022448"/>
    </source>
</evidence>
<dbReference type="PANTHER" id="PTHR21576">
    <property type="entry name" value="UNCHARACTERIZED NODULIN-LIKE PROTEIN"/>
    <property type="match status" value="1"/>
</dbReference>
<dbReference type="PhylomeDB" id="A0A0W0DC49"/>
<protein>
    <recommendedName>
        <fullName evidence="8">Probable transporter MCH1</fullName>
    </recommendedName>
</protein>
<feature type="transmembrane region" description="Helical" evidence="9">
    <location>
        <begin position="205"/>
        <end position="225"/>
    </location>
</feature>
<dbReference type="SUPFAM" id="SSF103473">
    <property type="entry name" value="MFS general substrate transporter"/>
    <property type="match status" value="1"/>
</dbReference>
<dbReference type="Gene3D" id="1.20.1250.20">
    <property type="entry name" value="MFS general substrate transporter like domains"/>
    <property type="match status" value="1"/>
</dbReference>
<feature type="transmembrane region" description="Helical" evidence="9">
    <location>
        <begin position="279"/>
        <end position="299"/>
    </location>
</feature>
<comment type="caution">
    <text evidence="10">The sequence shown here is derived from an EMBL/GenBank/DDBJ whole genome shotgun (WGS) entry which is preliminary data.</text>
</comment>
<dbReference type="EMBL" id="LLZZ01000130">
    <property type="protein sequence ID" value="KTB01737.1"/>
    <property type="molecule type" value="Genomic_DNA"/>
</dbReference>